<comment type="caution">
    <text evidence="1">The sequence shown here is derived from an EMBL/GenBank/DDBJ whole genome shotgun (WGS) entry which is preliminary data.</text>
</comment>
<dbReference type="Gene3D" id="2.130.10.10">
    <property type="entry name" value="YVTN repeat-like/Quinoprotein amine dehydrogenase"/>
    <property type="match status" value="1"/>
</dbReference>
<dbReference type="EMBL" id="QFOI01000303">
    <property type="protein sequence ID" value="PZP44668.1"/>
    <property type="molecule type" value="Genomic_DNA"/>
</dbReference>
<dbReference type="InterPro" id="IPR051200">
    <property type="entry name" value="Host-pathogen_enzymatic-act"/>
</dbReference>
<accession>A0A2W5EN08</accession>
<reference evidence="1 2" key="1">
    <citation type="submission" date="2017-11" db="EMBL/GenBank/DDBJ databases">
        <title>Infants hospitalized years apart are colonized by the same room-sourced microbial strains.</title>
        <authorList>
            <person name="Brooks B."/>
            <person name="Olm M.R."/>
            <person name="Firek B.A."/>
            <person name="Baker R."/>
            <person name="Thomas B.C."/>
            <person name="Morowitz M.J."/>
            <person name="Banfield J.F."/>
        </authorList>
    </citation>
    <scope>NUCLEOTIDE SEQUENCE [LARGE SCALE GENOMIC DNA]</scope>
    <source>
        <strain evidence="1">S2_009_000_R2_76</strain>
    </source>
</reference>
<protein>
    <recommendedName>
        <fullName evidence="3">YncE family protein</fullName>
    </recommendedName>
</protein>
<evidence type="ECO:0008006" key="3">
    <source>
        <dbReference type="Google" id="ProtNLM"/>
    </source>
</evidence>
<sequence length="382" mass="42586">MKETKHIVLFILIAGIICSCRKDQTVESPQVQENLKELDNNYARLYVLNEGNMNENRSTLDYYDYSHWSYNSNIYQTINPTVPNYLGDVGNDLQIYGSKMFAVVNMSNKIEVMDAITAKRLGQVNLINCRYITFDKGYAYVSSYHRTITGSTSGDTDPAKGIVVKIDTSTLQIVDSVLVGRQPDGVAVANGKLYVANSGGYSPKNYERTVSVIDLSTFKLIKNIDVAINLNLIQKDSENNLFVSSRGDYINTPSKLFKINTQNDNVIDSINIQVNSFYISKDTAYVIGTPFNWNNGNGGIYFKTINTKNGQVISDNFITDGTSSKLQTPYGILVNPESRNIYLTDALDYQTSGNVYCFSPQGKLIWTAKAGQVPAHFALLKK</sequence>
<dbReference type="Proteomes" id="UP000249645">
    <property type="component" value="Unassembled WGS sequence"/>
</dbReference>
<evidence type="ECO:0000313" key="1">
    <source>
        <dbReference type="EMBL" id="PZP44668.1"/>
    </source>
</evidence>
<dbReference type="PROSITE" id="PS51257">
    <property type="entry name" value="PROKAR_LIPOPROTEIN"/>
    <property type="match status" value="1"/>
</dbReference>
<proteinExistence type="predicted"/>
<dbReference type="PANTHER" id="PTHR47197:SF3">
    <property type="entry name" value="DIHYDRO-HEME D1 DEHYDROGENASE"/>
    <property type="match status" value="1"/>
</dbReference>
<dbReference type="InterPro" id="IPR015943">
    <property type="entry name" value="WD40/YVTN_repeat-like_dom_sf"/>
</dbReference>
<name>A0A2W5EN08_9SPHI</name>
<evidence type="ECO:0000313" key="2">
    <source>
        <dbReference type="Proteomes" id="UP000249645"/>
    </source>
</evidence>
<dbReference type="InterPro" id="IPR011048">
    <property type="entry name" value="Haem_d1_sf"/>
</dbReference>
<dbReference type="PANTHER" id="PTHR47197">
    <property type="entry name" value="PROTEIN NIRF"/>
    <property type="match status" value="1"/>
</dbReference>
<gene>
    <name evidence="1" type="ORF">DI598_14210</name>
</gene>
<organism evidence="1 2">
    <name type="scientific">Pseudopedobacter saltans</name>
    <dbReference type="NCBI Taxonomy" id="151895"/>
    <lineage>
        <taxon>Bacteria</taxon>
        <taxon>Pseudomonadati</taxon>
        <taxon>Bacteroidota</taxon>
        <taxon>Sphingobacteriia</taxon>
        <taxon>Sphingobacteriales</taxon>
        <taxon>Sphingobacteriaceae</taxon>
        <taxon>Pseudopedobacter</taxon>
    </lineage>
</organism>
<dbReference type="SUPFAM" id="SSF51004">
    <property type="entry name" value="C-terminal (heme d1) domain of cytochrome cd1-nitrite reductase"/>
    <property type="match status" value="1"/>
</dbReference>
<dbReference type="AlphaFoldDB" id="A0A2W5EN08"/>